<accession>A0A154BTJ0</accession>
<dbReference type="Pfam" id="PF01144">
    <property type="entry name" value="CoA_trans"/>
    <property type="match status" value="1"/>
</dbReference>
<dbReference type="EMBL" id="LSGP01000017">
    <property type="protein sequence ID" value="KYZ76838.1"/>
    <property type="molecule type" value="Genomic_DNA"/>
</dbReference>
<dbReference type="SMART" id="SM00882">
    <property type="entry name" value="CoA_trans"/>
    <property type="match status" value="1"/>
</dbReference>
<keyword evidence="2 3" id="KW-0808">Transferase</keyword>
<reference evidence="3 4" key="1">
    <citation type="submission" date="2016-02" db="EMBL/GenBank/DDBJ databases">
        <title>Anaerosporomusa subterraneum gen. nov., sp. nov., a spore-forming obligate anaerobe isolated from saprolite.</title>
        <authorList>
            <person name="Choi J.K."/>
            <person name="Shah M."/>
            <person name="Yee N."/>
        </authorList>
    </citation>
    <scope>NUCLEOTIDE SEQUENCE [LARGE SCALE GENOMIC DNA]</scope>
    <source>
        <strain evidence="3 4">RU4</strain>
    </source>
</reference>
<dbReference type="OrthoDB" id="9777193at2"/>
<evidence type="ECO:0000313" key="4">
    <source>
        <dbReference type="Proteomes" id="UP000076268"/>
    </source>
</evidence>
<dbReference type="InterPro" id="IPR012792">
    <property type="entry name" value="3-oxoacid_CoA-transf_A"/>
</dbReference>
<organism evidence="3 4">
    <name type="scientific">Anaerosporomusa subterranea</name>
    <dbReference type="NCBI Taxonomy" id="1794912"/>
    <lineage>
        <taxon>Bacteria</taxon>
        <taxon>Bacillati</taxon>
        <taxon>Bacillota</taxon>
        <taxon>Negativicutes</taxon>
        <taxon>Acetonemataceae</taxon>
        <taxon>Anaerosporomusa</taxon>
    </lineage>
</organism>
<evidence type="ECO:0000256" key="1">
    <source>
        <dbReference type="ARBA" id="ARBA00005612"/>
    </source>
</evidence>
<dbReference type="InterPro" id="IPR004163">
    <property type="entry name" value="CoA_transf_BS"/>
</dbReference>
<dbReference type="AlphaFoldDB" id="A0A154BTJ0"/>
<comment type="caution">
    <text evidence="3">The sequence shown here is derived from an EMBL/GenBank/DDBJ whole genome shotgun (WGS) entry which is preliminary data.</text>
</comment>
<dbReference type="GO" id="GO:0008410">
    <property type="term" value="F:CoA-transferase activity"/>
    <property type="evidence" value="ECO:0007669"/>
    <property type="project" value="InterPro"/>
</dbReference>
<dbReference type="SUPFAM" id="SSF100950">
    <property type="entry name" value="NagB/RpiA/CoA transferase-like"/>
    <property type="match status" value="1"/>
</dbReference>
<dbReference type="InterPro" id="IPR004165">
    <property type="entry name" value="CoA_trans_fam_I"/>
</dbReference>
<dbReference type="Gene3D" id="3.40.1080.10">
    <property type="entry name" value="Glutaconate Coenzyme A-transferase"/>
    <property type="match status" value="1"/>
</dbReference>
<dbReference type="NCBIfam" id="TIGR02429">
    <property type="entry name" value="pcaI_scoA_fam"/>
    <property type="match status" value="1"/>
</dbReference>
<proteinExistence type="inferred from homology"/>
<dbReference type="PANTHER" id="PTHR13707:SF60">
    <property type="entry name" value="ACETATE COA-TRANSFERASE SUBUNIT ALPHA"/>
    <property type="match status" value="1"/>
</dbReference>
<dbReference type="Proteomes" id="UP000076268">
    <property type="component" value="Unassembled WGS sequence"/>
</dbReference>
<comment type="similarity">
    <text evidence="1">Belongs to the 3-oxoacid CoA-transferase subunit A family.</text>
</comment>
<dbReference type="PROSITE" id="PS01273">
    <property type="entry name" value="COA_TRANSF_1"/>
    <property type="match status" value="1"/>
</dbReference>
<gene>
    <name evidence="3" type="ORF">AXX12_07430</name>
</gene>
<dbReference type="STRING" id="1794912.AXX12_07430"/>
<protein>
    <submittedName>
        <fullName evidence="3">Succinyl-CoA--3-ketoacid-CoA transferase</fullName>
    </submittedName>
</protein>
<evidence type="ECO:0000313" key="3">
    <source>
        <dbReference type="EMBL" id="KYZ76838.1"/>
    </source>
</evidence>
<sequence length="207" mass="21999">MSKIKDGDRIMVGGFGLRGCPDDLIDALVASNKKDLTIISNDLGSPGIGLGKLLSNNQVKELIGNFYNWNTDVAEAKNAGKIKVTLIPQGSFAESIRAAGCGIPAYFTLASAGTELGEGKETREYNGKQYVLEEAIYADVALVKAEKADELGNLVYCKSARNFNPAMATAAKYTIAQVGEIVKAGELDPECIVTPHIFVKAIVKGVN</sequence>
<keyword evidence="4" id="KW-1185">Reference proteome</keyword>
<dbReference type="PANTHER" id="PTHR13707">
    <property type="entry name" value="KETOACID-COENZYME A TRANSFERASE"/>
    <property type="match status" value="1"/>
</dbReference>
<name>A0A154BTJ0_ANASB</name>
<dbReference type="InterPro" id="IPR037171">
    <property type="entry name" value="NagB/RpiA_transferase-like"/>
</dbReference>
<evidence type="ECO:0000256" key="2">
    <source>
        <dbReference type="ARBA" id="ARBA00022679"/>
    </source>
</evidence>